<gene>
    <name evidence="5" type="ORF">H7C18_26325</name>
</gene>
<dbReference type="Gene3D" id="1.10.10.10">
    <property type="entry name" value="Winged helix-like DNA-binding domain superfamily/Winged helix DNA-binding domain"/>
    <property type="match status" value="1"/>
</dbReference>
<reference evidence="5 6" key="1">
    <citation type="submission" date="2020-08" db="EMBL/GenBank/DDBJ databases">
        <title>Cohnella phylogeny.</title>
        <authorList>
            <person name="Dunlap C."/>
        </authorList>
    </citation>
    <scope>NUCLEOTIDE SEQUENCE [LARGE SCALE GENOMIC DNA]</scope>
    <source>
        <strain evidence="5 6">CBP 2801</strain>
    </source>
</reference>
<dbReference type="Pfam" id="PF01022">
    <property type="entry name" value="HTH_5"/>
    <property type="match status" value="1"/>
</dbReference>
<dbReference type="Proteomes" id="UP000564644">
    <property type="component" value="Unassembled WGS sequence"/>
</dbReference>
<sequence length="121" mass="13995">MIQQATEECDATCGGTEVDLDQIKQQMPEETLVRDMAEWFKALSDPTRVKLLCAMRQQELCVHDLSELLGMGQSAVSHQLRYLRNMRMVKRRKVGKTVFYSLDDSHIDDIFDATLQHLKHK</sequence>
<dbReference type="RefSeq" id="WP_185132107.1">
    <property type="nucleotide sequence ID" value="NZ_JACJVO010000033.1"/>
</dbReference>
<keyword evidence="2" id="KW-0238">DNA-binding</keyword>
<dbReference type="GO" id="GO:0003700">
    <property type="term" value="F:DNA-binding transcription factor activity"/>
    <property type="evidence" value="ECO:0007669"/>
    <property type="project" value="InterPro"/>
</dbReference>
<dbReference type="EMBL" id="JACJVO010000033">
    <property type="protein sequence ID" value="MBB6734448.1"/>
    <property type="molecule type" value="Genomic_DNA"/>
</dbReference>
<dbReference type="GO" id="GO:0003677">
    <property type="term" value="F:DNA binding"/>
    <property type="evidence" value="ECO:0007669"/>
    <property type="project" value="UniProtKB-KW"/>
</dbReference>
<dbReference type="PANTHER" id="PTHR43132">
    <property type="entry name" value="ARSENICAL RESISTANCE OPERON REPRESSOR ARSR-RELATED"/>
    <property type="match status" value="1"/>
</dbReference>
<evidence type="ECO:0000259" key="4">
    <source>
        <dbReference type="PROSITE" id="PS50987"/>
    </source>
</evidence>
<feature type="domain" description="HTH arsR-type" evidence="4">
    <location>
        <begin position="28"/>
        <end position="121"/>
    </location>
</feature>
<dbReference type="CDD" id="cd00090">
    <property type="entry name" value="HTH_ARSR"/>
    <property type="match status" value="1"/>
</dbReference>
<dbReference type="PANTHER" id="PTHR43132:SF6">
    <property type="entry name" value="HTH-TYPE TRANSCRIPTIONAL REPRESSOR CZRA"/>
    <property type="match status" value="1"/>
</dbReference>
<evidence type="ECO:0000313" key="5">
    <source>
        <dbReference type="EMBL" id="MBB6734448.1"/>
    </source>
</evidence>
<evidence type="ECO:0000256" key="3">
    <source>
        <dbReference type="ARBA" id="ARBA00023163"/>
    </source>
</evidence>
<comment type="caution">
    <text evidence="5">The sequence shown here is derived from an EMBL/GenBank/DDBJ whole genome shotgun (WGS) entry which is preliminary data.</text>
</comment>
<keyword evidence="1" id="KW-0805">Transcription regulation</keyword>
<protein>
    <submittedName>
        <fullName evidence="5">Helix-turn-helix transcriptional regulator</fullName>
    </submittedName>
</protein>
<dbReference type="SUPFAM" id="SSF46785">
    <property type="entry name" value="Winged helix' DNA-binding domain"/>
    <property type="match status" value="1"/>
</dbReference>
<evidence type="ECO:0000256" key="1">
    <source>
        <dbReference type="ARBA" id="ARBA00023015"/>
    </source>
</evidence>
<dbReference type="InterPro" id="IPR001845">
    <property type="entry name" value="HTH_ArsR_DNA-bd_dom"/>
</dbReference>
<proteinExistence type="predicted"/>
<name>A0A7X0SV59_9BACL</name>
<keyword evidence="3" id="KW-0804">Transcription</keyword>
<accession>A0A7X0SV59</accession>
<dbReference type="NCBIfam" id="NF033788">
    <property type="entry name" value="HTH_metalloreg"/>
    <property type="match status" value="1"/>
</dbReference>
<organism evidence="5 6">
    <name type="scientific">Cohnella zeiphila</name>
    <dbReference type="NCBI Taxonomy" id="2761120"/>
    <lineage>
        <taxon>Bacteria</taxon>
        <taxon>Bacillati</taxon>
        <taxon>Bacillota</taxon>
        <taxon>Bacilli</taxon>
        <taxon>Bacillales</taxon>
        <taxon>Paenibacillaceae</taxon>
        <taxon>Cohnella</taxon>
    </lineage>
</organism>
<dbReference type="InterPro" id="IPR051011">
    <property type="entry name" value="Metal_resp_trans_reg"/>
</dbReference>
<evidence type="ECO:0000313" key="6">
    <source>
        <dbReference type="Proteomes" id="UP000564644"/>
    </source>
</evidence>
<dbReference type="InterPro" id="IPR011991">
    <property type="entry name" value="ArsR-like_HTH"/>
</dbReference>
<dbReference type="PROSITE" id="PS50987">
    <property type="entry name" value="HTH_ARSR_2"/>
    <property type="match status" value="1"/>
</dbReference>
<dbReference type="AlphaFoldDB" id="A0A7X0SV59"/>
<dbReference type="PRINTS" id="PR00778">
    <property type="entry name" value="HTHARSR"/>
</dbReference>
<dbReference type="InterPro" id="IPR036390">
    <property type="entry name" value="WH_DNA-bd_sf"/>
</dbReference>
<keyword evidence="6" id="KW-1185">Reference proteome</keyword>
<dbReference type="SMART" id="SM00418">
    <property type="entry name" value="HTH_ARSR"/>
    <property type="match status" value="1"/>
</dbReference>
<evidence type="ECO:0000256" key="2">
    <source>
        <dbReference type="ARBA" id="ARBA00023125"/>
    </source>
</evidence>
<dbReference type="InterPro" id="IPR036388">
    <property type="entry name" value="WH-like_DNA-bd_sf"/>
</dbReference>